<evidence type="ECO:0000313" key="3">
    <source>
        <dbReference type="Proteomes" id="UP001165190"/>
    </source>
</evidence>
<dbReference type="PANTHER" id="PTHR47074:SF61">
    <property type="entry name" value="RNASE H TYPE-1 DOMAIN-CONTAINING PROTEIN"/>
    <property type="match status" value="1"/>
</dbReference>
<sequence>MDTVTSIKSYCLDILLVSSRIISSNPNVRVRWSAPTDPFVKVNFDASFKVNTRSSTIGVVIRDMEGYILRASSTVSYRVSSSFAAEAQATIKGLLLASDLGFSRIEVEGDSRSVITKLQSKSQDTSDIGALISEAKGLSRNFRVCNFLFRHRAGNSVAHALADYRLSLDLDRIWVEDVPSRIELLAAEDRRWLDPP</sequence>
<dbReference type="SUPFAM" id="SSF53098">
    <property type="entry name" value="Ribonuclease H-like"/>
    <property type="match status" value="1"/>
</dbReference>
<dbReference type="InterPro" id="IPR012337">
    <property type="entry name" value="RNaseH-like_sf"/>
</dbReference>
<name>A0A9W7ML01_HIBTR</name>
<dbReference type="CDD" id="cd06222">
    <property type="entry name" value="RNase_H_like"/>
    <property type="match status" value="1"/>
</dbReference>
<dbReference type="EMBL" id="BSYR01000039">
    <property type="protein sequence ID" value="GMJ04392.1"/>
    <property type="molecule type" value="Genomic_DNA"/>
</dbReference>
<dbReference type="AlphaFoldDB" id="A0A9W7ML01"/>
<comment type="caution">
    <text evidence="2">The sequence shown here is derived from an EMBL/GenBank/DDBJ whole genome shotgun (WGS) entry which is preliminary data.</text>
</comment>
<protein>
    <recommendedName>
        <fullName evidence="1">RNase H type-1 domain-containing protein</fullName>
    </recommendedName>
</protein>
<gene>
    <name evidence="2" type="ORF">HRI_004108400</name>
</gene>
<dbReference type="InterPro" id="IPR044730">
    <property type="entry name" value="RNase_H-like_dom_plant"/>
</dbReference>
<proteinExistence type="predicted"/>
<evidence type="ECO:0000313" key="2">
    <source>
        <dbReference type="EMBL" id="GMJ04392.1"/>
    </source>
</evidence>
<dbReference type="InterPro" id="IPR002156">
    <property type="entry name" value="RNaseH_domain"/>
</dbReference>
<dbReference type="Gene3D" id="3.30.420.10">
    <property type="entry name" value="Ribonuclease H-like superfamily/Ribonuclease H"/>
    <property type="match status" value="1"/>
</dbReference>
<accession>A0A9W7ML01</accession>
<organism evidence="2 3">
    <name type="scientific">Hibiscus trionum</name>
    <name type="common">Flower of an hour</name>
    <dbReference type="NCBI Taxonomy" id="183268"/>
    <lineage>
        <taxon>Eukaryota</taxon>
        <taxon>Viridiplantae</taxon>
        <taxon>Streptophyta</taxon>
        <taxon>Embryophyta</taxon>
        <taxon>Tracheophyta</taxon>
        <taxon>Spermatophyta</taxon>
        <taxon>Magnoliopsida</taxon>
        <taxon>eudicotyledons</taxon>
        <taxon>Gunneridae</taxon>
        <taxon>Pentapetalae</taxon>
        <taxon>rosids</taxon>
        <taxon>malvids</taxon>
        <taxon>Malvales</taxon>
        <taxon>Malvaceae</taxon>
        <taxon>Malvoideae</taxon>
        <taxon>Hibiscus</taxon>
    </lineage>
</organism>
<reference evidence="2" key="1">
    <citation type="submission" date="2023-05" db="EMBL/GenBank/DDBJ databases">
        <title>Genome and transcriptome analyses reveal genes involved in the formation of fine ridges on petal epidermal cells in Hibiscus trionum.</title>
        <authorList>
            <person name="Koshimizu S."/>
            <person name="Masuda S."/>
            <person name="Ishii T."/>
            <person name="Shirasu K."/>
            <person name="Hoshino A."/>
            <person name="Arita M."/>
        </authorList>
    </citation>
    <scope>NUCLEOTIDE SEQUENCE</scope>
    <source>
        <strain evidence="2">Hamamatsu line</strain>
    </source>
</reference>
<evidence type="ECO:0000259" key="1">
    <source>
        <dbReference type="Pfam" id="PF13456"/>
    </source>
</evidence>
<dbReference type="GO" id="GO:0004523">
    <property type="term" value="F:RNA-DNA hybrid ribonuclease activity"/>
    <property type="evidence" value="ECO:0007669"/>
    <property type="project" value="InterPro"/>
</dbReference>
<keyword evidence="3" id="KW-1185">Reference proteome</keyword>
<dbReference type="Pfam" id="PF13456">
    <property type="entry name" value="RVT_3"/>
    <property type="match status" value="1"/>
</dbReference>
<dbReference type="InterPro" id="IPR036397">
    <property type="entry name" value="RNaseH_sf"/>
</dbReference>
<dbReference type="GO" id="GO:0003676">
    <property type="term" value="F:nucleic acid binding"/>
    <property type="evidence" value="ECO:0007669"/>
    <property type="project" value="InterPro"/>
</dbReference>
<dbReference type="PANTHER" id="PTHR47074">
    <property type="entry name" value="BNAC02G40300D PROTEIN"/>
    <property type="match status" value="1"/>
</dbReference>
<feature type="domain" description="RNase H type-1" evidence="1">
    <location>
        <begin position="43"/>
        <end position="163"/>
    </location>
</feature>
<dbReference type="Proteomes" id="UP001165190">
    <property type="component" value="Unassembled WGS sequence"/>
</dbReference>
<dbReference type="InterPro" id="IPR052929">
    <property type="entry name" value="RNase_H-like_EbsB-rel"/>
</dbReference>
<dbReference type="OrthoDB" id="948036at2759"/>